<evidence type="ECO:0000313" key="3">
    <source>
        <dbReference type="Proteomes" id="UP001054945"/>
    </source>
</evidence>
<reference evidence="2 3" key="1">
    <citation type="submission" date="2021-06" db="EMBL/GenBank/DDBJ databases">
        <title>Caerostris extrusa draft genome.</title>
        <authorList>
            <person name="Kono N."/>
            <person name="Arakawa K."/>
        </authorList>
    </citation>
    <scope>NUCLEOTIDE SEQUENCE [LARGE SCALE GENOMIC DNA]</scope>
</reference>
<feature type="compositionally biased region" description="Basic residues" evidence="1">
    <location>
        <begin position="61"/>
        <end position="70"/>
    </location>
</feature>
<evidence type="ECO:0000313" key="2">
    <source>
        <dbReference type="EMBL" id="GIZ01081.1"/>
    </source>
</evidence>
<protein>
    <submittedName>
        <fullName evidence="2">Uncharacterized protein</fullName>
    </submittedName>
</protein>
<keyword evidence="3" id="KW-1185">Reference proteome</keyword>
<gene>
    <name evidence="2" type="ORF">CEXT_717331</name>
</gene>
<feature type="region of interest" description="Disordered" evidence="1">
    <location>
        <begin position="44"/>
        <end position="70"/>
    </location>
</feature>
<name>A0AAV4Y0X8_CAEEX</name>
<dbReference type="EMBL" id="BPLR01001250">
    <property type="protein sequence ID" value="GIZ01081.1"/>
    <property type="molecule type" value="Genomic_DNA"/>
</dbReference>
<accession>A0AAV4Y0X8</accession>
<evidence type="ECO:0000256" key="1">
    <source>
        <dbReference type="SAM" id="MobiDB-lite"/>
    </source>
</evidence>
<comment type="caution">
    <text evidence="2">The sequence shown here is derived from an EMBL/GenBank/DDBJ whole genome shotgun (WGS) entry which is preliminary data.</text>
</comment>
<organism evidence="2 3">
    <name type="scientific">Caerostris extrusa</name>
    <name type="common">Bark spider</name>
    <name type="synonym">Caerostris bankana</name>
    <dbReference type="NCBI Taxonomy" id="172846"/>
    <lineage>
        <taxon>Eukaryota</taxon>
        <taxon>Metazoa</taxon>
        <taxon>Ecdysozoa</taxon>
        <taxon>Arthropoda</taxon>
        <taxon>Chelicerata</taxon>
        <taxon>Arachnida</taxon>
        <taxon>Araneae</taxon>
        <taxon>Araneomorphae</taxon>
        <taxon>Entelegynae</taxon>
        <taxon>Araneoidea</taxon>
        <taxon>Araneidae</taxon>
        <taxon>Caerostris</taxon>
    </lineage>
</organism>
<dbReference type="Proteomes" id="UP001054945">
    <property type="component" value="Unassembled WGS sequence"/>
</dbReference>
<dbReference type="AlphaFoldDB" id="A0AAV4Y0X8"/>
<sequence length="117" mass="13639">MKTNLAHRRRKRESKEKWLLSVYPAKERADKEAEVHKTTLHNFTAHGETISNPPNPSFRQCKSRRSRSANLVAKRRITGYHESESRTRAAKAGTKREMVFYLFIQPRKCGKKEAEAK</sequence>
<feature type="compositionally biased region" description="Polar residues" evidence="1">
    <location>
        <begin position="49"/>
        <end position="60"/>
    </location>
</feature>
<proteinExistence type="predicted"/>